<evidence type="ECO:0000256" key="13">
    <source>
        <dbReference type="ARBA" id="ARBA00022777"/>
    </source>
</evidence>
<dbReference type="FunFam" id="2.60.40.10:FF:001652">
    <property type="entry name" value="Uncharacterized protein"/>
    <property type="match status" value="2"/>
</dbReference>
<dbReference type="SUPFAM" id="SSF49265">
    <property type="entry name" value="Fibronectin type III"/>
    <property type="match status" value="1"/>
</dbReference>
<dbReference type="FunFam" id="2.60.40.10:FF:000954">
    <property type="entry name" value="Obscurin, cytoskeletal calmodulin and titin-interacting RhoGEF"/>
    <property type="match status" value="1"/>
</dbReference>
<dbReference type="PANTHER" id="PTHR35971:SF4">
    <property type="entry name" value="OBSCURIN"/>
    <property type="match status" value="1"/>
</dbReference>
<comment type="catalytic activity">
    <reaction evidence="21">
        <text>L-seryl-[protein] + ATP = O-phospho-L-seryl-[protein] + ADP + H(+)</text>
        <dbReference type="Rhea" id="RHEA:17989"/>
        <dbReference type="Rhea" id="RHEA-COMP:9863"/>
        <dbReference type="Rhea" id="RHEA-COMP:11604"/>
        <dbReference type="ChEBI" id="CHEBI:15378"/>
        <dbReference type="ChEBI" id="CHEBI:29999"/>
        <dbReference type="ChEBI" id="CHEBI:30616"/>
        <dbReference type="ChEBI" id="CHEBI:83421"/>
        <dbReference type="ChEBI" id="CHEBI:456216"/>
        <dbReference type="EC" id="2.7.11.1"/>
    </reaction>
</comment>
<dbReference type="InterPro" id="IPR003961">
    <property type="entry name" value="FN3_dom"/>
</dbReference>
<evidence type="ECO:0000256" key="21">
    <source>
        <dbReference type="ARBA" id="ARBA00048679"/>
    </source>
</evidence>
<evidence type="ECO:0000256" key="2">
    <source>
        <dbReference type="ARBA" id="ARBA00004123"/>
    </source>
</evidence>
<dbReference type="GO" id="GO:0005516">
    <property type="term" value="F:calmodulin binding"/>
    <property type="evidence" value="ECO:0007669"/>
    <property type="project" value="UniProtKB-KW"/>
</dbReference>
<dbReference type="EMBL" id="AEYP01100771">
    <property type="status" value="NOT_ANNOTATED_CDS"/>
    <property type="molecule type" value="Genomic_DNA"/>
</dbReference>
<evidence type="ECO:0000256" key="11">
    <source>
        <dbReference type="ARBA" id="ARBA00022737"/>
    </source>
</evidence>
<keyword evidence="18" id="KW-0539">Nucleus</keyword>
<evidence type="ECO:0000313" key="24">
    <source>
        <dbReference type="Ensembl" id="ENSMPUP00000001031.1"/>
    </source>
</evidence>
<keyword evidence="19" id="KW-0393">Immunoglobulin domain</keyword>
<dbReference type="FunFam" id="2.60.40.10:FF:001066">
    <property type="entry name" value="Obscurin-like protein 1 isoform 3"/>
    <property type="match status" value="1"/>
</dbReference>
<comment type="similarity">
    <text evidence="4">Belongs to the protein kinase superfamily. CAMK Ser/Thr protein kinase family.</text>
</comment>
<dbReference type="SUPFAM" id="SSF48726">
    <property type="entry name" value="Immunoglobulin"/>
    <property type="match status" value="19"/>
</dbReference>
<keyword evidence="17" id="KW-1015">Disulfide bond</keyword>
<dbReference type="InterPro" id="IPR052385">
    <property type="entry name" value="Obscurin/Obscurin-like_Reg"/>
</dbReference>
<dbReference type="InterPro" id="IPR036179">
    <property type="entry name" value="Ig-like_dom_sf"/>
</dbReference>
<evidence type="ECO:0000256" key="14">
    <source>
        <dbReference type="ARBA" id="ARBA00022840"/>
    </source>
</evidence>
<evidence type="ECO:0000256" key="12">
    <source>
        <dbReference type="ARBA" id="ARBA00022741"/>
    </source>
</evidence>
<proteinExistence type="inferred from homology"/>
<protein>
    <recommendedName>
        <fullName evidence="5">non-specific serine/threonine protein kinase</fullName>
        <ecNumber evidence="5">2.7.11.1</ecNumber>
    </recommendedName>
</protein>
<accession>M3XPN1</accession>
<comment type="catalytic activity">
    <reaction evidence="20">
        <text>L-threonyl-[protein] + ATP = O-phospho-L-threonyl-[protein] + ADP + H(+)</text>
        <dbReference type="Rhea" id="RHEA:46608"/>
        <dbReference type="Rhea" id="RHEA-COMP:11060"/>
        <dbReference type="Rhea" id="RHEA-COMP:11605"/>
        <dbReference type="ChEBI" id="CHEBI:15378"/>
        <dbReference type="ChEBI" id="CHEBI:30013"/>
        <dbReference type="ChEBI" id="CHEBI:30616"/>
        <dbReference type="ChEBI" id="CHEBI:61977"/>
        <dbReference type="ChEBI" id="CHEBI:456216"/>
        <dbReference type="EC" id="2.7.11.1"/>
    </reaction>
</comment>
<dbReference type="EMBL" id="AEYP01100773">
    <property type="status" value="NOT_ANNOTATED_CDS"/>
    <property type="molecule type" value="Genomic_DNA"/>
</dbReference>
<feature type="domain" description="Ig-like" evidence="22">
    <location>
        <begin position="1616"/>
        <end position="1700"/>
    </location>
</feature>
<keyword evidence="15" id="KW-0460">Magnesium</keyword>
<evidence type="ECO:0000256" key="4">
    <source>
        <dbReference type="ARBA" id="ARBA00006692"/>
    </source>
</evidence>
<dbReference type="FunFam" id="2.60.40.10:FF:000211">
    <property type="entry name" value="Obscurin-like protein 1"/>
    <property type="match status" value="1"/>
</dbReference>
<evidence type="ECO:0000256" key="3">
    <source>
        <dbReference type="ARBA" id="ARBA00004496"/>
    </source>
</evidence>
<dbReference type="FunFam" id="2.60.40.10:FF:000979">
    <property type="entry name" value="Obscurin, cytoskeletal calmodulin and titin-interacting RhoGEF"/>
    <property type="match status" value="1"/>
</dbReference>
<dbReference type="Ensembl" id="ENSMPUT00000001052.1">
    <property type="protein sequence ID" value="ENSMPUP00000001031.1"/>
    <property type="gene ID" value="ENSMPUG00000001039.1"/>
</dbReference>
<evidence type="ECO:0000256" key="9">
    <source>
        <dbReference type="ARBA" id="ARBA00022679"/>
    </source>
</evidence>
<dbReference type="EMBL" id="AEYP01100769">
    <property type="status" value="NOT_ANNOTATED_CDS"/>
    <property type="molecule type" value="Genomic_DNA"/>
</dbReference>
<organism evidence="24">
    <name type="scientific">Mustela putorius furo</name>
    <name type="common">European domestic ferret</name>
    <name type="synonym">Mustela furo</name>
    <dbReference type="NCBI Taxonomy" id="9669"/>
    <lineage>
        <taxon>Eukaryota</taxon>
        <taxon>Metazoa</taxon>
        <taxon>Chordata</taxon>
        <taxon>Craniata</taxon>
        <taxon>Vertebrata</taxon>
        <taxon>Euteleostomi</taxon>
        <taxon>Mammalia</taxon>
        <taxon>Eutheria</taxon>
        <taxon>Laurasiatheria</taxon>
        <taxon>Carnivora</taxon>
        <taxon>Caniformia</taxon>
        <taxon>Musteloidea</taxon>
        <taxon>Mustelidae</taxon>
        <taxon>Mustelinae</taxon>
        <taxon>Mustela</taxon>
    </lineage>
</organism>
<dbReference type="EMBL" id="AEYP01100774">
    <property type="status" value="NOT_ANNOTATED_CDS"/>
    <property type="molecule type" value="Genomic_DNA"/>
</dbReference>
<keyword evidence="12" id="KW-0547">Nucleotide-binding</keyword>
<dbReference type="InterPro" id="IPR003598">
    <property type="entry name" value="Ig_sub2"/>
</dbReference>
<dbReference type="InParanoid" id="M3XPN1"/>
<sequence length="1882" mass="204229">TPTMDHSFSGAPRFLTRPKAFMVSVGKDATLSCQIVGNPTPQVSWEKDQQPVEAGARFRLAQDGDLYRLTILDLALGDSGQYVCRARNAIGEAFAAVGLQVDAEAACAEQVPHFLLRPTSIRVREGAEATFRCRVRGSPPMAVSWAKDGRRLGSPDAPRVRVEASGEASALCIQATRARDGGTYTVRAENPLGAASADAALTVEADADAAGPPGASTAALLAHLKRRREAIRADSAPASPPGSGTRTCTVTEGKHARLSCYVTGEPKPETVWKKDGQLVVEGRRHVVYEDAQENFVLKILFCKQSDRGLYTCTASNLVGQTYSSVLVVVREPAVPFRKRLQDLEVREKESATFQCEVELPATEAAWYKEETRLWASAKYGIEEEGTERRLTVRNVSADDDAIYICETAEGSRTVAELAVQGNLIRKLPRKTAVRVGDTAMFCVELAQPEHSIHWLRNQEEVVAGGRVAITTEGACHTLTISKCSLEDMGEVTFMAGDCRTTTQFFVSAPRKPPLHAPEAPMVKSRTECSVTLGWSPPPHGDRPVPIDGYLVEKKRLGAHTWSRCHEAEWVGAQELTVASVSEEGDFQFRVSALNSFGHSPYLEFPGTVHLTPQLAVRTPLKAVEAVEGGEVTFSVDLTLALAGEWFLDGQALKASSMYMIRQDGTRHALTIHSVSASMHGAELKFVANGIESSIRMEVREPSAVFAKEQPARSEVLCKAGASATLSCEVAQAQTEVTWYKDGKKLSASSNVHMEAKGCSRRLVVQQAGKADAGEYSCEAGGQKVSFRLDVTVLCHPEHKMDPKHDIFNHAKAGSSATLSCEVAQAQTEVTWYKDGKKLSASSNVHVEAKGCSRRLVVQQVGKADAGEYSCEAGGQKVSFCLDVTVFDVFSWIIYTPSGTVHVEAKAGSSATLSCEVAQAQTEVTWYKDGKKLSASSNVHMEAKGRNRRLVVQQAGKMDAGEYSCEAGGQKVSFRLDVTEPTLHPLVPRTKVVLHAWVLNSATLSCEVAQAQTEVTWYKDGKKLSASSNVHVEAKGCSRRLVVQQAGKADAGEYSCKAGGQKVSFRLDVTEPSVVFAKEQAARSEVQAKAGSSATLSCEVAQAQTEVTWYKDGKKLSASSNVHVEAKGCSRRLVVKQAGKADTGEYSCEAGGQKVSFHLDVTEPSVVFAKEQPACSEVLCKAGSSATLSCEVAQAQTEVTWYKDGKKLSASSNVHVEAKGCSRRLVVQQAGKADAGEYSCEAGGQKVSFRLDVTEPSVVFAKEQPARSEVQAKAGSSATLSCEVAQAQTEVTWYKDGKKLSASSNVHVEAKGCSRRLVVQQAGKADAGEYSCEAGGQKVSFRLDVTAPRTVKFTSELRAVVAEEGGEATFQCVVSPGDTAVTWFRDGALLKPSQKFLISQSSSSHSLTISGLTLEDAGQITAEAEGIQSSAALRVREAPVLFRKKLKPQTVEERSSVTMEVELTRPWPDVKWTRNAAALAPGKNVEIHAESTSHRLVLHCVGFADRGFYGCETPDDKTQAKLTVEMRRVQLVRGLQAVEVSELGTVSMEVELSHADVEGSWTRDGLRLQPGPTCQLAVHGPIHTLTLLDLRPQDGGLVTFKAEGVHTSARLMVTELPVRFSRPLKDMVATEKDKVTLECELSRPNVDVRWLKDGVELRVGKTVGMVAQGACRSLIIYRCELGDQGVYVCDAHDAQSSASLKVQGRKVQIVRPLEDVEVMEKEGATFSCEVSLDEVPAQWFWEGTKLRPSDNVRTRQEGRKYTLIFRKVLAEDAGEIKFVAENAESRAQLRVKELPVAILRPLRDKIAMEKHRGVLECQLSRASAQVQWFKGSVELQPGPKYEMVSDGLYRKLIIKDVQPEDEDMYTCNAGDVKTSAQFFVEGA</sequence>
<dbReference type="eggNOG" id="KOG0613">
    <property type="taxonomic scope" value="Eukaryota"/>
</dbReference>
<dbReference type="OMA" id="GRMTWHK"/>
<dbReference type="FunFam" id="2.60.40.10:FF:000898">
    <property type="entry name" value="Obscurin, cytoskeletal calmodulin and titin-interacting RhoGEF"/>
    <property type="match status" value="1"/>
</dbReference>
<feature type="domain" description="Ig-like" evidence="22">
    <location>
        <begin position="1071"/>
        <end position="1149"/>
    </location>
</feature>
<dbReference type="CDD" id="cd00096">
    <property type="entry name" value="Ig"/>
    <property type="match status" value="4"/>
</dbReference>
<name>M3XPN1_MUSPF</name>
<evidence type="ECO:0000256" key="10">
    <source>
        <dbReference type="ARBA" id="ARBA00022723"/>
    </source>
</evidence>
<evidence type="ECO:0000256" key="18">
    <source>
        <dbReference type="ARBA" id="ARBA00023242"/>
    </source>
</evidence>
<feature type="domain" description="Ig-like" evidence="22">
    <location>
        <begin position="1255"/>
        <end position="1343"/>
    </location>
</feature>
<feature type="domain" description="Ig-like" evidence="22">
    <location>
        <begin position="112"/>
        <end position="202"/>
    </location>
</feature>
<dbReference type="FunFam" id="2.60.40.10:FF:000652">
    <property type="entry name" value="obscurin isoform X3"/>
    <property type="match status" value="1"/>
</dbReference>
<dbReference type="PANTHER" id="PTHR35971">
    <property type="entry name" value="SI:DKEY-31G6.6"/>
    <property type="match status" value="1"/>
</dbReference>
<dbReference type="InterPro" id="IPR007110">
    <property type="entry name" value="Ig-like_dom"/>
</dbReference>
<dbReference type="InterPro" id="IPR013783">
    <property type="entry name" value="Ig-like_fold"/>
</dbReference>
<keyword evidence="11" id="KW-0677">Repeat</keyword>
<keyword evidence="10" id="KW-0479">Metal-binding</keyword>
<dbReference type="Gene3D" id="2.60.40.10">
    <property type="entry name" value="Immunoglobulins"/>
    <property type="match status" value="20"/>
</dbReference>
<dbReference type="GO" id="GO:0004674">
    <property type="term" value="F:protein serine/threonine kinase activity"/>
    <property type="evidence" value="ECO:0007669"/>
    <property type="project" value="UniProtKB-KW"/>
</dbReference>
<dbReference type="GO" id="GO:0005737">
    <property type="term" value="C:cytoplasm"/>
    <property type="evidence" value="ECO:0007669"/>
    <property type="project" value="UniProtKB-SubCell"/>
</dbReference>
<dbReference type="FunFam" id="2.60.40.10:FF:000148">
    <property type="entry name" value="titin isoform X1"/>
    <property type="match status" value="1"/>
</dbReference>
<dbReference type="PROSITE" id="PS50853">
    <property type="entry name" value="FN3"/>
    <property type="match status" value="1"/>
</dbReference>
<comment type="cofactor">
    <cofactor evidence="1">
        <name>Mg(2+)</name>
        <dbReference type="ChEBI" id="CHEBI:18420"/>
    </cofactor>
</comment>
<dbReference type="FunFam" id="2.60.40.10:FF:000665">
    <property type="entry name" value="obscurin isoform X1"/>
    <property type="match status" value="1"/>
</dbReference>
<dbReference type="FunFam" id="2.60.40.10:FF:000050">
    <property type="entry name" value="Titin isoform B"/>
    <property type="match status" value="2"/>
</dbReference>
<keyword evidence="6" id="KW-0963">Cytoplasm</keyword>
<evidence type="ECO:0000256" key="8">
    <source>
        <dbReference type="ARBA" id="ARBA00022553"/>
    </source>
</evidence>
<dbReference type="InterPro" id="IPR003599">
    <property type="entry name" value="Ig_sub"/>
</dbReference>
<dbReference type="FunFam" id="2.60.40.10:FF:000075">
    <property type="entry name" value="Obscurin, cytoskeletal calmodulin and titin-interacting RhoGEF"/>
    <property type="match status" value="4"/>
</dbReference>
<keyword evidence="7" id="KW-0723">Serine/threonine-protein kinase</keyword>
<feature type="domain" description="Ig-like" evidence="22">
    <location>
        <begin position="980"/>
        <end position="1067"/>
    </location>
</feature>
<dbReference type="GeneTree" id="ENSGT00940000154756"/>
<evidence type="ECO:0000256" key="16">
    <source>
        <dbReference type="ARBA" id="ARBA00022860"/>
    </source>
</evidence>
<dbReference type="STRING" id="9669.ENSMPUP00000001031"/>
<evidence type="ECO:0000256" key="7">
    <source>
        <dbReference type="ARBA" id="ARBA00022527"/>
    </source>
</evidence>
<dbReference type="PROSITE" id="PS50835">
    <property type="entry name" value="IG_LIKE"/>
    <property type="match status" value="15"/>
</dbReference>
<evidence type="ECO:0000256" key="20">
    <source>
        <dbReference type="ARBA" id="ARBA00047899"/>
    </source>
</evidence>
<keyword evidence="9" id="KW-0808">Transferase</keyword>
<dbReference type="Pfam" id="PF07679">
    <property type="entry name" value="I-set"/>
    <property type="match status" value="17"/>
</dbReference>
<feature type="domain" description="Ig-like" evidence="22">
    <location>
        <begin position="12"/>
        <end position="102"/>
    </location>
</feature>
<dbReference type="FunFam" id="2.60.40.10:FF:000965">
    <property type="entry name" value="Obscurin, cytoskeletal calmodulin and titin-interacting RhoGEF"/>
    <property type="match status" value="1"/>
</dbReference>
<keyword evidence="13" id="KW-0418">Kinase</keyword>
<evidence type="ECO:0000256" key="6">
    <source>
        <dbReference type="ARBA" id="ARBA00022490"/>
    </source>
</evidence>
<dbReference type="CDD" id="cd00063">
    <property type="entry name" value="FN3"/>
    <property type="match status" value="1"/>
</dbReference>
<dbReference type="InterPro" id="IPR013098">
    <property type="entry name" value="Ig_I-set"/>
</dbReference>
<evidence type="ECO:0000256" key="19">
    <source>
        <dbReference type="ARBA" id="ARBA00023319"/>
    </source>
</evidence>
<comment type="subcellular location">
    <subcellularLocation>
        <location evidence="3">Cytoplasm</location>
    </subcellularLocation>
    <subcellularLocation>
        <location evidence="2">Nucleus</location>
    </subcellularLocation>
</comment>
<feature type="domain" description="Ig-like" evidence="22">
    <location>
        <begin position="332"/>
        <end position="415"/>
    </location>
</feature>
<keyword evidence="14" id="KW-0067">ATP-binding</keyword>
<evidence type="ECO:0000256" key="15">
    <source>
        <dbReference type="ARBA" id="ARBA00022842"/>
    </source>
</evidence>
<feature type="domain" description="Ig-like" evidence="22">
    <location>
        <begin position="896"/>
        <end position="976"/>
    </location>
</feature>
<dbReference type="SMART" id="SM00408">
    <property type="entry name" value="IGc2"/>
    <property type="match status" value="15"/>
</dbReference>
<dbReference type="FunFam" id="2.60.40.10:FF:001032">
    <property type="entry name" value="Obscurin, cytoskeletal calmodulin and titin-interacting RhoGEF"/>
    <property type="match status" value="1"/>
</dbReference>
<dbReference type="FunFam" id="2.60.40.10:FF:001212">
    <property type="entry name" value="Obscurin, cytoskeletal calmodulin and titin-interacting RhoGEF"/>
    <property type="match status" value="1"/>
</dbReference>
<dbReference type="EMBL" id="AEYP01100772">
    <property type="status" value="NOT_ANNOTATED_CDS"/>
    <property type="molecule type" value="Genomic_DNA"/>
</dbReference>
<evidence type="ECO:0000256" key="1">
    <source>
        <dbReference type="ARBA" id="ARBA00001946"/>
    </source>
</evidence>
<feature type="domain" description="Ig-like" evidence="22">
    <location>
        <begin position="1347"/>
        <end position="1433"/>
    </location>
</feature>
<dbReference type="SMART" id="SM00060">
    <property type="entry name" value="FN3"/>
    <property type="match status" value="1"/>
</dbReference>
<feature type="domain" description="Ig-like" evidence="22">
    <location>
        <begin position="237"/>
        <end position="323"/>
    </location>
</feature>
<evidence type="ECO:0000256" key="17">
    <source>
        <dbReference type="ARBA" id="ARBA00023157"/>
    </source>
</evidence>
<evidence type="ECO:0000259" key="22">
    <source>
        <dbReference type="PROSITE" id="PS50835"/>
    </source>
</evidence>
<dbReference type="GO" id="GO:0005634">
    <property type="term" value="C:nucleus"/>
    <property type="evidence" value="ECO:0007669"/>
    <property type="project" value="UniProtKB-SubCell"/>
</dbReference>
<keyword evidence="16" id="KW-0112">Calmodulin-binding</keyword>
<feature type="domain" description="Ig-like" evidence="22">
    <location>
        <begin position="1438"/>
        <end position="1522"/>
    </location>
</feature>
<reference evidence="24" key="1">
    <citation type="submission" date="2024-06" db="UniProtKB">
        <authorList>
            <consortium name="Ensembl"/>
        </authorList>
    </citation>
    <scope>IDENTIFICATION</scope>
</reference>
<feature type="domain" description="Fibronectin type-III" evidence="23">
    <location>
        <begin position="516"/>
        <end position="614"/>
    </location>
</feature>
<evidence type="ECO:0000259" key="23">
    <source>
        <dbReference type="PROSITE" id="PS50853"/>
    </source>
</evidence>
<evidence type="ECO:0000256" key="5">
    <source>
        <dbReference type="ARBA" id="ARBA00012513"/>
    </source>
</evidence>
<feature type="domain" description="Ig-like" evidence="22">
    <location>
        <begin position="1794"/>
        <end position="1878"/>
    </location>
</feature>
<dbReference type="EC" id="2.7.11.1" evidence="5"/>
<feature type="domain" description="Ig-like" evidence="22">
    <location>
        <begin position="701"/>
        <end position="789"/>
    </location>
</feature>
<dbReference type="SMART" id="SM00409">
    <property type="entry name" value="IG"/>
    <property type="match status" value="19"/>
</dbReference>
<dbReference type="EMBL" id="AEYP01100770">
    <property type="status" value="NOT_ANNOTATED_CDS"/>
    <property type="molecule type" value="Genomic_DNA"/>
</dbReference>
<keyword evidence="8" id="KW-0597">Phosphoprotein</keyword>
<dbReference type="InterPro" id="IPR036116">
    <property type="entry name" value="FN3_sf"/>
</dbReference>
<feature type="domain" description="Ig-like" evidence="22">
    <location>
        <begin position="1163"/>
        <end position="1251"/>
    </location>
</feature>
<dbReference type="GO" id="GO:0005524">
    <property type="term" value="F:ATP binding"/>
    <property type="evidence" value="ECO:0007669"/>
    <property type="project" value="UniProtKB-KW"/>
</dbReference>
<feature type="domain" description="Ig-like" evidence="22">
    <location>
        <begin position="802"/>
        <end position="872"/>
    </location>
</feature>
<dbReference type="GO" id="GO:0046872">
    <property type="term" value="F:metal ion binding"/>
    <property type="evidence" value="ECO:0007669"/>
    <property type="project" value="UniProtKB-KW"/>
</dbReference>
<dbReference type="HOGENOM" id="CLU_000630_0_0_1"/>